<dbReference type="PANTHER" id="PTHR30250:SF11">
    <property type="entry name" value="O-ANTIGEN TRANSPORTER-RELATED"/>
    <property type="match status" value="1"/>
</dbReference>
<name>A0A7G5XM45_9BACT</name>
<feature type="transmembrane region" description="Helical" evidence="6">
    <location>
        <begin position="401"/>
        <end position="420"/>
    </location>
</feature>
<dbReference type="PANTHER" id="PTHR30250">
    <property type="entry name" value="PST FAMILY PREDICTED COLANIC ACID TRANSPORTER"/>
    <property type="match status" value="1"/>
</dbReference>
<keyword evidence="4 6" id="KW-1133">Transmembrane helix</keyword>
<keyword evidence="2" id="KW-1003">Cell membrane</keyword>
<feature type="transmembrane region" description="Helical" evidence="6">
    <location>
        <begin position="124"/>
        <end position="143"/>
    </location>
</feature>
<feature type="transmembrane region" description="Helical" evidence="6">
    <location>
        <begin position="155"/>
        <end position="175"/>
    </location>
</feature>
<feature type="transmembrane region" description="Helical" evidence="6">
    <location>
        <begin position="181"/>
        <end position="201"/>
    </location>
</feature>
<accession>A0A7G5XM45</accession>
<evidence type="ECO:0000256" key="6">
    <source>
        <dbReference type="SAM" id="Phobius"/>
    </source>
</evidence>
<feature type="transmembrane region" description="Helical" evidence="6">
    <location>
        <begin position="305"/>
        <end position="324"/>
    </location>
</feature>
<gene>
    <name evidence="7" type="ORF">H4075_10365</name>
</gene>
<dbReference type="Proteomes" id="UP000515344">
    <property type="component" value="Chromosome"/>
</dbReference>
<feature type="transmembrane region" description="Helical" evidence="6">
    <location>
        <begin position="456"/>
        <end position="477"/>
    </location>
</feature>
<evidence type="ECO:0000256" key="4">
    <source>
        <dbReference type="ARBA" id="ARBA00022989"/>
    </source>
</evidence>
<evidence type="ECO:0000256" key="3">
    <source>
        <dbReference type="ARBA" id="ARBA00022692"/>
    </source>
</evidence>
<dbReference type="GO" id="GO:0005886">
    <property type="term" value="C:plasma membrane"/>
    <property type="evidence" value="ECO:0007669"/>
    <property type="project" value="UniProtKB-SubCell"/>
</dbReference>
<evidence type="ECO:0000313" key="8">
    <source>
        <dbReference type="Proteomes" id="UP000515344"/>
    </source>
</evidence>
<evidence type="ECO:0000313" key="7">
    <source>
        <dbReference type="EMBL" id="QNA46548.1"/>
    </source>
</evidence>
<dbReference type="InterPro" id="IPR050833">
    <property type="entry name" value="Poly_Biosynth_Transport"/>
</dbReference>
<dbReference type="AlphaFoldDB" id="A0A7G5XM45"/>
<feature type="transmembrane region" description="Helical" evidence="6">
    <location>
        <begin position="432"/>
        <end position="450"/>
    </location>
</feature>
<feature type="transmembrane region" description="Helical" evidence="6">
    <location>
        <begin position="49"/>
        <end position="71"/>
    </location>
</feature>
<keyword evidence="3 6" id="KW-0812">Transmembrane</keyword>
<dbReference type="RefSeq" id="WP_182806440.1">
    <property type="nucleotide sequence ID" value="NZ_CP060007.1"/>
</dbReference>
<keyword evidence="5 6" id="KW-0472">Membrane</keyword>
<protein>
    <submittedName>
        <fullName evidence="7">Polysaccharide biosynthesis C-terminal domain-containing protein</fullName>
    </submittedName>
</protein>
<feature type="transmembrane region" description="Helical" evidence="6">
    <location>
        <begin position="247"/>
        <end position="268"/>
    </location>
</feature>
<feature type="transmembrane region" description="Helical" evidence="6">
    <location>
        <begin position="374"/>
        <end position="395"/>
    </location>
</feature>
<feature type="transmembrane region" description="Helical" evidence="6">
    <location>
        <begin position="336"/>
        <end position="353"/>
    </location>
</feature>
<dbReference type="KEGG" id="lacs:H4075_10365"/>
<keyword evidence="8" id="KW-1185">Reference proteome</keyword>
<dbReference type="EMBL" id="CP060007">
    <property type="protein sequence ID" value="QNA46548.1"/>
    <property type="molecule type" value="Genomic_DNA"/>
</dbReference>
<organism evidence="7 8">
    <name type="scientific">Lacibacter sediminis</name>
    <dbReference type="NCBI Taxonomy" id="2760713"/>
    <lineage>
        <taxon>Bacteria</taxon>
        <taxon>Pseudomonadati</taxon>
        <taxon>Bacteroidota</taxon>
        <taxon>Chitinophagia</taxon>
        <taxon>Chitinophagales</taxon>
        <taxon>Chitinophagaceae</taxon>
        <taxon>Lacibacter</taxon>
    </lineage>
</organism>
<reference evidence="8" key="1">
    <citation type="submission" date="2020-08" db="EMBL/GenBank/DDBJ databases">
        <title>Lacibacter sp. S13-6-6 genome sequencing.</title>
        <authorList>
            <person name="Jin L."/>
        </authorList>
    </citation>
    <scope>NUCLEOTIDE SEQUENCE [LARGE SCALE GENOMIC DNA]</scope>
    <source>
        <strain evidence="8">S13-6-6</strain>
    </source>
</reference>
<comment type="subcellular location">
    <subcellularLocation>
        <location evidence="1">Cell membrane</location>
        <topology evidence="1">Multi-pass membrane protein</topology>
    </subcellularLocation>
</comment>
<feature type="transmembrane region" description="Helical" evidence="6">
    <location>
        <begin position="222"/>
        <end position="241"/>
    </location>
</feature>
<proteinExistence type="predicted"/>
<feature type="transmembrane region" description="Helical" evidence="6">
    <location>
        <begin position="83"/>
        <end position="104"/>
    </location>
</feature>
<evidence type="ECO:0000256" key="1">
    <source>
        <dbReference type="ARBA" id="ARBA00004651"/>
    </source>
</evidence>
<sequence>MGQIRKQAIISSIVIYIGFFVGFINTWLFTKNGIFTPEEYALTRLFFDVGQLMYAVASLGTISVIYKFFPYYKDNLDPKENDLATWVLVTVIGGFCLVVIGGLIFEPLIVQKFSGRSPLFVDYYKWVFPFGLGLLLFTILETLSNNARKTIYPAFLRETGFRLITTILITLYLFNWLSFDLFIKVFSFSFLITAILLAISLKKNGQLHFTFTASRVTKKFKAKMITLAAFVFSGQVIFILSQVMDSIFIASLMGLVPTGIFALSSYIANLIQIPQRSMISITLPALSQAWKDKNMQEINRIYKRSSINLLVAALFIFGGIWLNIEDAFRLLDIQSQYSTGLAVVFILGISRIIDSGTGVNSQIIMTSTQWKFEFLTGVLLLSISLPLNYVLIKKFGIEGSAYANLVAFIIYNAVRYTFLWKRYNLQPFSIKTVLALATGIIAYFISYYALNNMTGWIGIVLRSSLFATIFTATVFALKLTPDALQLVDVVKKRFGRK</sequence>
<evidence type="ECO:0000256" key="5">
    <source>
        <dbReference type="ARBA" id="ARBA00023136"/>
    </source>
</evidence>
<feature type="transmembrane region" description="Helical" evidence="6">
    <location>
        <begin position="7"/>
        <end position="29"/>
    </location>
</feature>
<evidence type="ECO:0000256" key="2">
    <source>
        <dbReference type="ARBA" id="ARBA00022475"/>
    </source>
</evidence>